<evidence type="ECO:0000256" key="2">
    <source>
        <dbReference type="ARBA" id="ARBA00022801"/>
    </source>
</evidence>
<dbReference type="InterPro" id="IPR014001">
    <property type="entry name" value="Helicase_ATP-bd"/>
</dbReference>
<dbReference type="GO" id="GO:0003676">
    <property type="term" value="F:nucleic acid binding"/>
    <property type="evidence" value="ECO:0007669"/>
    <property type="project" value="InterPro"/>
</dbReference>
<dbReference type="SMART" id="SM00490">
    <property type="entry name" value="HELICc"/>
    <property type="match status" value="1"/>
</dbReference>
<dbReference type="Proteomes" id="UP000480178">
    <property type="component" value="Chromosome"/>
</dbReference>
<keyword evidence="3 6" id="KW-0347">Helicase</keyword>
<organism evidence="9 10">
    <name type="scientific">Rhodocytophaga rosea</name>
    <dbReference type="NCBI Taxonomy" id="2704465"/>
    <lineage>
        <taxon>Bacteria</taxon>
        <taxon>Pseudomonadati</taxon>
        <taxon>Bacteroidota</taxon>
        <taxon>Cytophagia</taxon>
        <taxon>Cytophagales</taxon>
        <taxon>Rhodocytophagaceae</taxon>
        <taxon>Rhodocytophaga</taxon>
    </lineage>
</organism>
<dbReference type="Pfam" id="PF03880">
    <property type="entry name" value="DbpA"/>
    <property type="match status" value="1"/>
</dbReference>
<dbReference type="InterPro" id="IPR005580">
    <property type="entry name" value="DbpA/CsdA_RNA-bd_dom"/>
</dbReference>
<evidence type="ECO:0000313" key="9">
    <source>
        <dbReference type="EMBL" id="QHT69858.1"/>
    </source>
</evidence>
<dbReference type="GO" id="GO:0005829">
    <property type="term" value="C:cytosol"/>
    <property type="evidence" value="ECO:0007669"/>
    <property type="project" value="TreeGrafter"/>
</dbReference>
<dbReference type="AlphaFoldDB" id="A0A6C0GP89"/>
<dbReference type="InterPro" id="IPR012677">
    <property type="entry name" value="Nucleotide-bd_a/b_plait_sf"/>
</dbReference>
<dbReference type="SUPFAM" id="SSF52540">
    <property type="entry name" value="P-loop containing nucleoside triphosphate hydrolases"/>
    <property type="match status" value="1"/>
</dbReference>
<dbReference type="InterPro" id="IPR011545">
    <property type="entry name" value="DEAD/DEAH_box_helicase_dom"/>
</dbReference>
<dbReference type="InterPro" id="IPR000629">
    <property type="entry name" value="RNA-helicase_DEAD-box_CS"/>
</dbReference>
<evidence type="ECO:0000313" key="10">
    <source>
        <dbReference type="Proteomes" id="UP000480178"/>
    </source>
</evidence>
<dbReference type="KEGG" id="rhoz:GXP67_26030"/>
<dbReference type="Pfam" id="PF00270">
    <property type="entry name" value="DEAD"/>
    <property type="match status" value="1"/>
</dbReference>
<evidence type="ECO:0000256" key="1">
    <source>
        <dbReference type="ARBA" id="ARBA00022741"/>
    </source>
</evidence>
<feature type="domain" description="Helicase C-terminal" evidence="8">
    <location>
        <begin position="99"/>
        <end position="244"/>
    </location>
</feature>
<dbReference type="PROSITE" id="PS00039">
    <property type="entry name" value="DEAD_ATP_HELICASE"/>
    <property type="match status" value="1"/>
</dbReference>
<comment type="similarity">
    <text evidence="5 6">Belongs to the DEAD box helicase family.</text>
</comment>
<dbReference type="EMBL" id="CP048222">
    <property type="protein sequence ID" value="QHT69858.1"/>
    <property type="molecule type" value="Genomic_DNA"/>
</dbReference>
<dbReference type="Gene3D" id="3.40.50.300">
    <property type="entry name" value="P-loop containing nucleotide triphosphate hydrolases"/>
    <property type="match status" value="2"/>
</dbReference>
<dbReference type="InterPro" id="IPR050079">
    <property type="entry name" value="DEAD_box_RNA_helicase"/>
</dbReference>
<sequence length="326" mass="36793">MLDHLQRNTFDPTYISGIVLDEADKLLALGFEEQLKQIITYLPANRQNLLFSATFPPAVEQLVKAVLNYAVFIRTNAAANPDKIEFKAFRISAEAKPSLLLRLLSTLKQERIVIFCNTRERVDEIADLLKRQEFPVAGLHGAMDQPTRDQVMAKFRNGSISYLVATDLAARGLHIEELNVVIHLEILREEASFLHRSGRTGRAGKSGVVYLFLSETEEKYLQKWQQIKDIHWLHQKSLSETRTTMATTPEFITIHLKAGKKEKMSAGDIVGAILAKTQLQANQIGKIEIFDHFSYVAVPFEEGKALVDILNQVKIKGNKIRASLVK</sequence>
<dbReference type="GO" id="GO:0005524">
    <property type="term" value="F:ATP binding"/>
    <property type="evidence" value="ECO:0007669"/>
    <property type="project" value="UniProtKB-KW"/>
</dbReference>
<protein>
    <submittedName>
        <fullName evidence="9">DEAD/DEAH box helicase</fullName>
    </submittedName>
</protein>
<dbReference type="Pfam" id="PF00271">
    <property type="entry name" value="Helicase_C"/>
    <property type="match status" value="1"/>
</dbReference>
<keyword evidence="4 6" id="KW-0067">ATP-binding</keyword>
<keyword evidence="1 6" id="KW-0547">Nucleotide-binding</keyword>
<dbReference type="PANTHER" id="PTHR47959:SF1">
    <property type="entry name" value="ATP-DEPENDENT RNA HELICASE DBPA"/>
    <property type="match status" value="1"/>
</dbReference>
<dbReference type="PROSITE" id="PS51194">
    <property type="entry name" value="HELICASE_CTER"/>
    <property type="match status" value="1"/>
</dbReference>
<evidence type="ECO:0000259" key="7">
    <source>
        <dbReference type="PROSITE" id="PS51192"/>
    </source>
</evidence>
<dbReference type="InterPro" id="IPR027417">
    <property type="entry name" value="P-loop_NTPase"/>
</dbReference>
<keyword evidence="2 6" id="KW-0378">Hydrolase</keyword>
<keyword evidence="10" id="KW-1185">Reference proteome</keyword>
<evidence type="ECO:0000256" key="3">
    <source>
        <dbReference type="ARBA" id="ARBA00022806"/>
    </source>
</evidence>
<gene>
    <name evidence="9" type="ORF">GXP67_26030</name>
</gene>
<feature type="domain" description="Helicase ATP-binding" evidence="7">
    <location>
        <begin position="1"/>
        <end position="73"/>
    </location>
</feature>
<evidence type="ECO:0000256" key="5">
    <source>
        <dbReference type="ARBA" id="ARBA00038437"/>
    </source>
</evidence>
<evidence type="ECO:0000256" key="6">
    <source>
        <dbReference type="RuleBase" id="RU000492"/>
    </source>
</evidence>
<dbReference type="GO" id="GO:0003724">
    <property type="term" value="F:RNA helicase activity"/>
    <property type="evidence" value="ECO:0007669"/>
    <property type="project" value="UniProtKB-ARBA"/>
</dbReference>
<dbReference type="GO" id="GO:0016787">
    <property type="term" value="F:hydrolase activity"/>
    <property type="evidence" value="ECO:0007669"/>
    <property type="project" value="UniProtKB-KW"/>
</dbReference>
<dbReference type="Gene3D" id="3.30.70.330">
    <property type="match status" value="1"/>
</dbReference>
<reference evidence="9 10" key="1">
    <citation type="submission" date="2020-01" db="EMBL/GenBank/DDBJ databases">
        <authorList>
            <person name="Kim M.K."/>
        </authorList>
    </citation>
    <scope>NUCLEOTIDE SEQUENCE [LARGE SCALE GENOMIC DNA]</scope>
    <source>
        <strain evidence="9 10">172606-1</strain>
    </source>
</reference>
<evidence type="ECO:0000259" key="8">
    <source>
        <dbReference type="PROSITE" id="PS51194"/>
    </source>
</evidence>
<dbReference type="CDD" id="cd18787">
    <property type="entry name" value="SF2_C_DEAD"/>
    <property type="match status" value="1"/>
</dbReference>
<evidence type="ECO:0000256" key="4">
    <source>
        <dbReference type="ARBA" id="ARBA00022840"/>
    </source>
</evidence>
<dbReference type="PROSITE" id="PS51192">
    <property type="entry name" value="HELICASE_ATP_BIND_1"/>
    <property type="match status" value="1"/>
</dbReference>
<dbReference type="PANTHER" id="PTHR47959">
    <property type="entry name" value="ATP-DEPENDENT RNA HELICASE RHLE-RELATED"/>
    <property type="match status" value="1"/>
</dbReference>
<dbReference type="InterPro" id="IPR001650">
    <property type="entry name" value="Helicase_C-like"/>
</dbReference>
<accession>A0A6C0GP89</accession>
<proteinExistence type="inferred from homology"/>
<name>A0A6C0GP89_9BACT</name>